<organism evidence="3 4">
    <name type="scientific">Actinoplanes sandaracinus</name>
    <dbReference type="NCBI Taxonomy" id="3045177"/>
    <lineage>
        <taxon>Bacteria</taxon>
        <taxon>Bacillati</taxon>
        <taxon>Actinomycetota</taxon>
        <taxon>Actinomycetes</taxon>
        <taxon>Micromonosporales</taxon>
        <taxon>Micromonosporaceae</taxon>
        <taxon>Actinoplanes</taxon>
    </lineage>
</organism>
<evidence type="ECO:0000313" key="4">
    <source>
        <dbReference type="Proteomes" id="UP001241758"/>
    </source>
</evidence>
<name>A0ABT6WRT8_9ACTN</name>
<evidence type="ECO:0000256" key="1">
    <source>
        <dbReference type="SAM" id="MobiDB-lite"/>
    </source>
</evidence>
<keyword evidence="4" id="KW-1185">Reference proteome</keyword>
<feature type="domain" description="DUF4240" evidence="2">
    <location>
        <begin position="1"/>
        <end position="120"/>
    </location>
</feature>
<protein>
    <submittedName>
        <fullName evidence="3">DUF4240 domain-containing protein</fullName>
    </submittedName>
</protein>
<dbReference type="Pfam" id="PF14024">
    <property type="entry name" value="DUF4240"/>
    <property type="match status" value="1"/>
</dbReference>
<evidence type="ECO:0000313" key="3">
    <source>
        <dbReference type="EMBL" id="MDI6102450.1"/>
    </source>
</evidence>
<dbReference type="EMBL" id="JASCTH010000019">
    <property type="protein sequence ID" value="MDI6102450.1"/>
    <property type="molecule type" value="Genomic_DNA"/>
</dbReference>
<dbReference type="InterPro" id="IPR025334">
    <property type="entry name" value="DUF4240"/>
</dbReference>
<accession>A0ABT6WRT8</accession>
<reference evidence="3 4" key="1">
    <citation type="submission" date="2023-05" db="EMBL/GenBank/DDBJ databases">
        <title>Actinoplanes sp. NEAU-A12 genome sequencing.</title>
        <authorList>
            <person name="Wang Z.-S."/>
        </authorList>
    </citation>
    <scope>NUCLEOTIDE SEQUENCE [LARGE SCALE GENOMIC DNA]</scope>
    <source>
        <strain evidence="3 4">NEAU-A12</strain>
    </source>
</reference>
<feature type="region of interest" description="Disordered" evidence="1">
    <location>
        <begin position="164"/>
        <end position="193"/>
    </location>
</feature>
<comment type="caution">
    <text evidence="3">The sequence shown here is derived from an EMBL/GenBank/DDBJ whole genome shotgun (WGS) entry which is preliminary data.</text>
</comment>
<gene>
    <name evidence="3" type="ORF">QLQ12_27905</name>
</gene>
<proteinExistence type="predicted"/>
<dbReference type="Proteomes" id="UP001241758">
    <property type="component" value="Unassembled WGS sequence"/>
</dbReference>
<dbReference type="RefSeq" id="WP_282763486.1">
    <property type="nucleotide sequence ID" value="NZ_JASCTH010000019.1"/>
</dbReference>
<sequence length="193" mass="21381">MNDDSFWALIAECRHESGNNTELVSRGLFRRLRALDATEVVEFVLLWERARSRLFSWPVTDAACVLLGPVEEEDLGHIQDWIISYGHTAVERIAREPDSLADLAADAGNARAPWFGEFLTEAHVVVSGTWPLGCDPDGPEDLVGQPIDFGDQATVQRQFPRLAASRREYPELGQPASAPVTEPSRVIGTQLDQ</sequence>
<evidence type="ECO:0000259" key="2">
    <source>
        <dbReference type="Pfam" id="PF14024"/>
    </source>
</evidence>